<accession>A0A9X1FVY0</accession>
<evidence type="ECO:0000256" key="1">
    <source>
        <dbReference type="SAM" id="Phobius"/>
    </source>
</evidence>
<feature type="transmembrane region" description="Helical" evidence="1">
    <location>
        <begin position="92"/>
        <end position="113"/>
    </location>
</feature>
<dbReference type="AlphaFoldDB" id="A0A9X1FVY0"/>
<keyword evidence="1" id="KW-0472">Membrane</keyword>
<gene>
    <name evidence="2" type="ORF">KX928_13300</name>
</gene>
<feature type="transmembrane region" description="Helical" evidence="1">
    <location>
        <begin position="120"/>
        <end position="136"/>
    </location>
</feature>
<organism evidence="2 3">
    <name type="scientific">Roseobacter insulae</name>
    <dbReference type="NCBI Taxonomy" id="2859783"/>
    <lineage>
        <taxon>Bacteria</taxon>
        <taxon>Pseudomonadati</taxon>
        <taxon>Pseudomonadota</taxon>
        <taxon>Alphaproteobacteria</taxon>
        <taxon>Rhodobacterales</taxon>
        <taxon>Roseobacteraceae</taxon>
        <taxon>Roseobacter</taxon>
    </lineage>
</organism>
<dbReference type="EMBL" id="JAHXDN010000003">
    <property type="protein sequence ID" value="MBW4708759.1"/>
    <property type="molecule type" value="Genomic_DNA"/>
</dbReference>
<evidence type="ECO:0000313" key="2">
    <source>
        <dbReference type="EMBL" id="MBW4708759.1"/>
    </source>
</evidence>
<feature type="transmembrane region" description="Helical" evidence="1">
    <location>
        <begin position="49"/>
        <end position="72"/>
    </location>
</feature>
<proteinExistence type="predicted"/>
<keyword evidence="3" id="KW-1185">Reference proteome</keyword>
<name>A0A9X1FVY0_9RHOB</name>
<evidence type="ECO:0000313" key="3">
    <source>
        <dbReference type="Proteomes" id="UP001138661"/>
    </source>
</evidence>
<keyword evidence="1" id="KW-1133">Transmembrane helix</keyword>
<dbReference type="RefSeq" id="WP_219503251.1">
    <property type="nucleotide sequence ID" value="NZ_JAHXDN010000003.1"/>
</dbReference>
<comment type="caution">
    <text evidence="2">The sequence shown here is derived from an EMBL/GenBank/DDBJ whole genome shotgun (WGS) entry which is preliminary data.</text>
</comment>
<keyword evidence="1" id="KW-0812">Transmembrane</keyword>
<dbReference type="Proteomes" id="UP001138661">
    <property type="component" value="Unassembled WGS sequence"/>
</dbReference>
<protein>
    <submittedName>
        <fullName evidence="2">Uncharacterized protein</fullName>
    </submittedName>
</protein>
<reference evidence="2" key="1">
    <citation type="submission" date="2021-07" db="EMBL/GenBank/DDBJ databases">
        <title>Roseobacter insulae sp. nov., isolated from a tidal flat.</title>
        <authorList>
            <person name="Park S."/>
            <person name="Yoon J.-H."/>
        </authorList>
    </citation>
    <scope>NUCLEOTIDE SEQUENCE</scope>
    <source>
        <strain evidence="2">YSTF-M11</strain>
    </source>
</reference>
<sequence>MATANFQARLDRINKSHQGLAPAREKLPIRALRSQPIPRAAKSGGRKRFAIFDHSLAIAFGSVLGCIAAVVLAGLTSENSPWGPGTELNQTMFLPALGGLGLAPLLMLASVFVASKKPGFALFSLSYLSGMIVFLTL</sequence>